<feature type="region of interest" description="Disordered" evidence="1">
    <location>
        <begin position="141"/>
        <end position="172"/>
    </location>
</feature>
<reference evidence="2" key="1">
    <citation type="submission" date="2020-05" db="UniProtKB">
        <authorList>
            <consortium name="EnsemblMetazoa"/>
        </authorList>
    </citation>
    <scope>IDENTIFICATION</scope>
    <source>
        <strain evidence="2">MAF</strain>
    </source>
</reference>
<accession>A0A182V9Z8</accession>
<feature type="compositionally biased region" description="Low complexity" evidence="1">
    <location>
        <begin position="12"/>
        <end position="90"/>
    </location>
</feature>
<dbReference type="EnsemblMetazoa" id="AMEM011381-RA">
    <property type="protein sequence ID" value="AMEM011381-PA"/>
    <property type="gene ID" value="AMEM011381"/>
</dbReference>
<keyword evidence="3" id="KW-1185">Reference proteome</keyword>
<sequence>MPESKSSKRPQSIISVSSSSSGSSSVSTGTSSTTSGCEATTVSVSGNSNSSSGTSSAASNSGSSSSSSSSSSSGSSSASSTTTTSITTAGKRLTLSITDPNAPAPLKTSYKKHQRSTTLVSQCSMESGIIADISLSPDEVLDNPHWPHHHPHHHHNNNNNNNNNNNHHLPKHNNLKKTHSLASSTHSSGPISLPITLLPSEDMPKGVDGKPDTLSPTVEPAGDNGTTITVHL</sequence>
<feature type="compositionally biased region" description="Basic residues" evidence="1">
    <location>
        <begin position="146"/>
        <end position="156"/>
    </location>
</feature>
<evidence type="ECO:0000256" key="1">
    <source>
        <dbReference type="SAM" id="MobiDB-lite"/>
    </source>
</evidence>
<dbReference type="AlphaFoldDB" id="A0A182V9Z8"/>
<dbReference type="Proteomes" id="UP000075903">
    <property type="component" value="Unassembled WGS sequence"/>
</dbReference>
<evidence type="ECO:0000313" key="3">
    <source>
        <dbReference type="Proteomes" id="UP000075903"/>
    </source>
</evidence>
<evidence type="ECO:0000313" key="2">
    <source>
        <dbReference type="EnsemblMetazoa" id="AMEM011381-PA"/>
    </source>
</evidence>
<organism evidence="2 3">
    <name type="scientific">Anopheles merus</name>
    <name type="common">Mosquito</name>
    <dbReference type="NCBI Taxonomy" id="30066"/>
    <lineage>
        <taxon>Eukaryota</taxon>
        <taxon>Metazoa</taxon>
        <taxon>Ecdysozoa</taxon>
        <taxon>Arthropoda</taxon>
        <taxon>Hexapoda</taxon>
        <taxon>Insecta</taxon>
        <taxon>Pterygota</taxon>
        <taxon>Neoptera</taxon>
        <taxon>Endopterygota</taxon>
        <taxon>Diptera</taxon>
        <taxon>Nematocera</taxon>
        <taxon>Culicoidea</taxon>
        <taxon>Culicidae</taxon>
        <taxon>Anophelinae</taxon>
        <taxon>Anopheles</taxon>
    </lineage>
</organism>
<feature type="region of interest" description="Disordered" evidence="1">
    <location>
        <begin position="201"/>
        <end position="232"/>
    </location>
</feature>
<proteinExistence type="predicted"/>
<evidence type="ECO:0008006" key="4">
    <source>
        <dbReference type="Google" id="ProtNLM"/>
    </source>
</evidence>
<feature type="compositionally biased region" description="Basic and acidic residues" evidence="1">
    <location>
        <begin position="202"/>
        <end position="211"/>
    </location>
</feature>
<dbReference type="STRING" id="30066.A0A182V9Z8"/>
<dbReference type="VEuPathDB" id="VectorBase:AMEM21_007179"/>
<feature type="compositionally biased region" description="Low complexity" evidence="1">
    <location>
        <begin position="157"/>
        <end position="167"/>
    </location>
</feature>
<feature type="region of interest" description="Disordered" evidence="1">
    <location>
        <begin position="1"/>
        <end position="114"/>
    </location>
</feature>
<protein>
    <recommendedName>
        <fullName evidence="4">REJ domain-containing protein</fullName>
    </recommendedName>
</protein>
<dbReference type="VEuPathDB" id="VectorBase:AMEM011381"/>
<name>A0A182V9Z8_ANOME</name>